<dbReference type="PANTHER" id="PTHR21599:SF0">
    <property type="entry name" value="GLYCERATE KINASE"/>
    <property type="match status" value="1"/>
</dbReference>
<keyword evidence="6" id="KW-1185">Reference proteome</keyword>
<gene>
    <name evidence="5" type="ORF">FE251_08940</name>
</gene>
<dbReference type="Pfam" id="PF02595">
    <property type="entry name" value="Gly_kinase"/>
    <property type="match status" value="1"/>
</dbReference>
<dbReference type="InterPro" id="IPR018193">
    <property type="entry name" value="Glyc_kinase_flavodox-like_fold"/>
</dbReference>
<evidence type="ECO:0000256" key="3">
    <source>
        <dbReference type="ARBA" id="ARBA00022777"/>
    </source>
</evidence>
<dbReference type="GO" id="GO:0016301">
    <property type="term" value="F:kinase activity"/>
    <property type="evidence" value="ECO:0007669"/>
    <property type="project" value="UniProtKB-KW"/>
</dbReference>
<dbReference type="InterPro" id="IPR004381">
    <property type="entry name" value="Glycerate_kinase"/>
</dbReference>
<dbReference type="EMBL" id="CP040899">
    <property type="protein sequence ID" value="QDB79481.1"/>
    <property type="molecule type" value="Genomic_DNA"/>
</dbReference>
<comment type="similarity">
    <text evidence="1">Belongs to the glycerate kinase type-1 family.</text>
</comment>
<dbReference type="SUPFAM" id="SSF110738">
    <property type="entry name" value="Glycerate kinase I"/>
    <property type="match status" value="1"/>
</dbReference>
<dbReference type="InterPro" id="IPR018197">
    <property type="entry name" value="Glycerate_kinase_RE-like"/>
</dbReference>
<organism evidence="5 6">
    <name type="scientific">Georgenia wutianyii</name>
    <dbReference type="NCBI Taxonomy" id="2585135"/>
    <lineage>
        <taxon>Bacteria</taxon>
        <taxon>Bacillati</taxon>
        <taxon>Actinomycetota</taxon>
        <taxon>Actinomycetes</taxon>
        <taxon>Micrococcales</taxon>
        <taxon>Bogoriellaceae</taxon>
        <taxon>Georgenia</taxon>
    </lineage>
</organism>
<keyword evidence="3 5" id="KW-0418">Kinase</keyword>
<sequence length="390" mass="39107">MRLLVSPDRFTGALSALHVAGALERGWLRTSPDDTVRLVPMSDGTAGLLEAVHAARGGRLVSVTVRGPLGEPVPASLLHVSGDAGGTVYVEGSQVLGRQLTPPGQELRHAESGSSAGLGELLLTARELGAGRVVVGLGEAATHDGGAGLVRALAGVPEDADLDEPVVAAAHAALDGADVVVAAASQVPLLGLHGAGALLGERIGPEHAQRLDTALGELVARLDRSARALPRRTSLLPAPAVAHGHAHAGDSHAGHSHGGGGAARPGRADGTGTGGGAAYALSVLGARLLPGPDVVASAVGLAEEVADADLVLTGAPVLDARALDFSVVATVGRTAMELGLPVVVLAEEVHTSRREVARAGVSGTYETGPADLDTLAEWAFRLARTWARGA</sequence>
<evidence type="ECO:0000256" key="1">
    <source>
        <dbReference type="ARBA" id="ARBA00006284"/>
    </source>
</evidence>
<evidence type="ECO:0000256" key="4">
    <source>
        <dbReference type="SAM" id="MobiDB-lite"/>
    </source>
</evidence>
<dbReference type="Gene3D" id="3.90.1510.10">
    <property type="entry name" value="Glycerate kinase, domain 2"/>
    <property type="match status" value="1"/>
</dbReference>
<proteinExistence type="inferred from homology"/>
<dbReference type="RefSeq" id="WP_139071525.1">
    <property type="nucleotide sequence ID" value="NZ_CP040899.1"/>
</dbReference>
<name>A0ABX5VP79_9MICO</name>
<evidence type="ECO:0000313" key="6">
    <source>
        <dbReference type="Proteomes" id="UP000313948"/>
    </source>
</evidence>
<evidence type="ECO:0000256" key="2">
    <source>
        <dbReference type="ARBA" id="ARBA00022679"/>
    </source>
</evidence>
<dbReference type="Gene3D" id="3.40.50.10350">
    <property type="entry name" value="Glycerate kinase, domain 1"/>
    <property type="match status" value="1"/>
</dbReference>
<dbReference type="Proteomes" id="UP000313948">
    <property type="component" value="Chromosome"/>
</dbReference>
<reference evidence="5 6" key="1">
    <citation type="submission" date="2019-05" db="EMBL/GenBank/DDBJ databases">
        <title>Georgenia *** sp. nov., and Georgenia *** sp. nov., isolated from the intestinal contents of plateau pika (Ochotona curzoniae) in the Qinghai-Tibet plateau of China.</title>
        <authorList>
            <person name="Tian Z."/>
        </authorList>
    </citation>
    <scope>NUCLEOTIDE SEQUENCE [LARGE SCALE GENOMIC DNA]</scope>
    <source>
        <strain evidence="5 6">Z294</strain>
    </source>
</reference>
<protein>
    <submittedName>
        <fullName evidence="5">Glycerate kinase</fullName>
    </submittedName>
</protein>
<feature type="compositionally biased region" description="Gly residues" evidence="4">
    <location>
        <begin position="256"/>
        <end position="271"/>
    </location>
</feature>
<feature type="region of interest" description="Disordered" evidence="4">
    <location>
        <begin position="240"/>
        <end position="271"/>
    </location>
</feature>
<evidence type="ECO:0000313" key="5">
    <source>
        <dbReference type="EMBL" id="QDB79481.1"/>
    </source>
</evidence>
<dbReference type="PANTHER" id="PTHR21599">
    <property type="entry name" value="GLYCERATE KINASE"/>
    <property type="match status" value="1"/>
</dbReference>
<dbReference type="InterPro" id="IPR036129">
    <property type="entry name" value="Glycerate_kinase_sf"/>
</dbReference>
<keyword evidence="2" id="KW-0808">Transferase</keyword>
<accession>A0ABX5VP79</accession>